<name>A0AAT9LE12_9FIRM</name>
<dbReference type="AlphaFoldDB" id="A0AAT9LE12"/>
<dbReference type="SUPFAM" id="SSF100950">
    <property type="entry name" value="NagB/RpiA/CoA transferase-like"/>
    <property type="match status" value="1"/>
</dbReference>
<reference evidence="4" key="2">
    <citation type="journal article" date="2023" name="Biology">
        <title>Prokaryotic Life Associated with Coal-Fire Gas Vents Revealed by Metagenomics.</title>
        <authorList>
            <person name="Kadnikov V.V."/>
            <person name="Mardanov A.V."/>
            <person name="Beletsky A.V."/>
            <person name="Karnachuk O.V."/>
            <person name="Ravin N.V."/>
        </authorList>
    </citation>
    <scope>NUCLEOTIDE SEQUENCE</scope>
    <source>
        <strain evidence="4">Bu02</strain>
    </source>
</reference>
<dbReference type="GO" id="GO:0005975">
    <property type="term" value="P:carbohydrate metabolic process"/>
    <property type="evidence" value="ECO:0007669"/>
    <property type="project" value="InterPro"/>
</dbReference>
<dbReference type="PANTHER" id="PTHR11280">
    <property type="entry name" value="GLUCOSAMINE-6-PHOSPHATE ISOMERASE"/>
    <property type="match status" value="1"/>
</dbReference>
<evidence type="ECO:0000313" key="4">
    <source>
        <dbReference type="EMBL" id="QUL99380.1"/>
    </source>
</evidence>
<keyword evidence="1" id="KW-0378">Hydrolase</keyword>
<dbReference type="InterPro" id="IPR004547">
    <property type="entry name" value="Glucosamine6P_isomerase"/>
</dbReference>
<keyword evidence="2" id="KW-0119">Carbohydrate metabolism</keyword>
<evidence type="ECO:0000259" key="3">
    <source>
        <dbReference type="Pfam" id="PF01182"/>
    </source>
</evidence>
<proteinExistence type="predicted"/>
<dbReference type="EMBL" id="CP062796">
    <property type="protein sequence ID" value="QUL99380.1"/>
    <property type="molecule type" value="Genomic_DNA"/>
</dbReference>
<dbReference type="InterPro" id="IPR006148">
    <property type="entry name" value="Glc/Gal-6P_isomerase"/>
</dbReference>
<dbReference type="GO" id="GO:0019262">
    <property type="term" value="P:N-acetylneuraminate catabolic process"/>
    <property type="evidence" value="ECO:0007669"/>
    <property type="project" value="TreeGrafter"/>
</dbReference>
<dbReference type="InterPro" id="IPR037171">
    <property type="entry name" value="NagB/RpiA_transferase-like"/>
</dbReference>
<dbReference type="GO" id="GO:0006043">
    <property type="term" value="P:glucosamine catabolic process"/>
    <property type="evidence" value="ECO:0007669"/>
    <property type="project" value="TreeGrafter"/>
</dbReference>
<dbReference type="GO" id="GO:0006046">
    <property type="term" value="P:N-acetylglucosamine catabolic process"/>
    <property type="evidence" value="ECO:0007669"/>
    <property type="project" value="TreeGrafter"/>
</dbReference>
<feature type="domain" description="Glucosamine/galactosamine-6-phosphate isomerase" evidence="3">
    <location>
        <begin position="27"/>
        <end position="247"/>
    </location>
</feature>
<evidence type="ECO:0000256" key="1">
    <source>
        <dbReference type="ARBA" id="ARBA00022801"/>
    </source>
</evidence>
<dbReference type="GO" id="GO:0004342">
    <property type="term" value="F:glucosamine-6-phosphate deaminase activity"/>
    <property type="evidence" value="ECO:0007669"/>
    <property type="project" value="InterPro"/>
</dbReference>
<dbReference type="PANTHER" id="PTHR11280:SF5">
    <property type="entry name" value="GLUCOSAMINE-6-PHOSPHATE ISOMERASE"/>
    <property type="match status" value="1"/>
</dbReference>
<dbReference type="KEGG" id="fcz:IMF26_04835"/>
<evidence type="ECO:0000256" key="2">
    <source>
        <dbReference type="ARBA" id="ARBA00023277"/>
    </source>
</evidence>
<sequence>MEVLIMGDNVLDHGEESPVRVEIWQSCTQVGNRAADLIQEVLLERPNPVFALPTGATPLAMYDELVRRRKAGILQFDSARFFNLDEFVGVQPGDEGSFYRYMKERFWGPAGLNKGQYDIPRGWAEDLEKECRRYEEAIAEAGGIDLALVGIGNNGHVAFNEPGSDPSLGTHVVDLSEATRRAQAVWFGGSVERVPRLGLTVGLRTILQAREIVLLACGPHKAKVVRAFLLDPPTPEVPASLLRVHGNLTVLLDNEAAALLSDGTPGLHLSRQLAP</sequence>
<organism evidence="4">
    <name type="scientific">Candidatus Fermentithermobacillus carboniphilus</name>
    <dbReference type="NCBI Taxonomy" id="3085328"/>
    <lineage>
        <taxon>Bacteria</taxon>
        <taxon>Bacillati</taxon>
        <taxon>Bacillota</taxon>
        <taxon>Candidatus Fermentithermobacillia</taxon>
        <taxon>Candidatus Fermentithermobacillales</taxon>
        <taxon>Candidatus Fermentithermobacillaceae</taxon>
        <taxon>Candidatus Fermentithermobacillus</taxon>
    </lineage>
</organism>
<protein>
    <submittedName>
        <fullName evidence="4">Glucosamine-6-phosphate deaminase</fullName>
    </submittedName>
</protein>
<reference evidence="4" key="1">
    <citation type="submission" date="2020-10" db="EMBL/GenBank/DDBJ databases">
        <authorList>
            <person name="Kadnikov V."/>
            <person name="Beletsky A.V."/>
            <person name="Mardanov A.V."/>
            <person name="Karnachuk O.V."/>
            <person name="Ravin N.V."/>
        </authorList>
    </citation>
    <scope>NUCLEOTIDE SEQUENCE</scope>
    <source>
        <strain evidence="4">Bu02</strain>
    </source>
</reference>
<dbReference type="PROSITE" id="PS01161">
    <property type="entry name" value="GLC_GALNAC_ISOMERASE"/>
    <property type="match status" value="1"/>
</dbReference>
<dbReference type="InterPro" id="IPR018321">
    <property type="entry name" value="Glucosamine6P_isomerase_CS"/>
</dbReference>
<dbReference type="CDD" id="cd01399">
    <property type="entry name" value="GlcN6P_deaminase"/>
    <property type="match status" value="1"/>
</dbReference>
<dbReference type="Gene3D" id="3.40.50.1360">
    <property type="match status" value="1"/>
</dbReference>
<dbReference type="GO" id="GO:0042802">
    <property type="term" value="F:identical protein binding"/>
    <property type="evidence" value="ECO:0007669"/>
    <property type="project" value="TreeGrafter"/>
</dbReference>
<gene>
    <name evidence="4" type="ORF">IMF26_04835</name>
</gene>
<dbReference type="Pfam" id="PF01182">
    <property type="entry name" value="Glucosamine_iso"/>
    <property type="match status" value="1"/>
</dbReference>
<dbReference type="GO" id="GO:0005737">
    <property type="term" value="C:cytoplasm"/>
    <property type="evidence" value="ECO:0007669"/>
    <property type="project" value="TreeGrafter"/>
</dbReference>
<accession>A0AAT9LE12</accession>